<gene>
    <name evidence="6" type="ORF">DAEQUDRAFT_726771</name>
</gene>
<name>A0A165QH37_9APHY</name>
<dbReference type="Proteomes" id="UP000076727">
    <property type="component" value="Unassembled WGS sequence"/>
</dbReference>
<evidence type="ECO:0000256" key="1">
    <source>
        <dbReference type="ARBA" id="ARBA00011062"/>
    </source>
</evidence>
<evidence type="ECO:0000256" key="2">
    <source>
        <dbReference type="ARBA" id="ARBA00022723"/>
    </source>
</evidence>
<dbReference type="OrthoDB" id="4018688at2759"/>
<evidence type="ECO:0000313" key="7">
    <source>
        <dbReference type="Proteomes" id="UP000076727"/>
    </source>
</evidence>
<accession>A0A165QH37</accession>
<evidence type="ECO:0000256" key="4">
    <source>
        <dbReference type="SAM" id="SignalP"/>
    </source>
</evidence>
<comment type="similarity">
    <text evidence="1">Belongs to the SurE nucleotidase family.</text>
</comment>
<dbReference type="GO" id="GO:0008252">
    <property type="term" value="F:nucleotidase activity"/>
    <property type="evidence" value="ECO:0007669"/>
    <property type="project" value="InterPro"/>
</dbReference>
<dbReference type="GO" id="GO:0046872">
    <property type="term" value="F:metal ion binding"/>
    <property type="evidence" value="ECO:0007669"/>
    <property type="project" value="UniProtKB-KW"/>
</dbReference>
<dbReference type="Pfam" id="PF01975">
    <property type="entry name" value="SurE"/>
    <property type="match status" value="1"/>
</dbReference>
<dbReference type="Gene3D" id="3.40.1210.10">
    <property type="entry name" value="Survival protein SurE-like phosphatase/nucleotidase"/>
    <property type="match status" value="1"/>
</dbReference>
<dbReference type="PANTHER" id="PTHR30457">
    <property type="entry name" value="5'-NUCLEOTIDASE SURE"/>
    <property type="match status" value="1"/>
</dbReference>
<feature type="chain" id="PRO_5007864929" evidence="4">
    <location>
        <begin position="22"/>
        <end position="312"/>
    </location>
</feature>
<dbReference type="PANTHER" id="PTHR30457:SF0">
    <property type="entry name" value="PHOSPHATASE, PUTATIVE (AFU_ORTHOLOGUE AFUA_4G01070)-RELATED"/>
    <property type="match status" value="1"/>
</dbReference>
<dbReference type="InterPro" id="IPR036523">
    <property type="entry name" value="SurE-like_sf"/>
</dbReference>
<dbReference type="STRING" id="1314783.A0A165QH37"/>
<dbReference type="AlphaFoldDB" id="A0A165QH37"/>
<sequence length="312" mass="32556">MHRLTAIRIVTALSCISAAWCTGNIVSTNDDGWAVAQIRALYTDLTAAGFDVVISAPADNESGTGSSTETPQPLTEPCEYDSCPAGSPAEGYNASDPHLNYVNAYPVDAVEYGIQTLAPEFFSGAGPDFVTSGPNIGNNLGLAVLFSGTVGAACEAAKEGVPATAFSGDSGSEVSYTTLYSDPTASSTEAAWIYSALTVLYTQALFATDNDPLLPAGIIVSVNYPSIDNCSDASDYKWVLSRNLWDPFASDFAACSEDGSVLPTESDVVGTTGCYNSVTVLNATTKADVDSTLQGEVYSRLRELPFSCLPSS</sequence>
<proteinExistence type="inferred from homology"/>
<keyword evidence="3" id="KW-0378">Hydrolase</keyword>
<reference evidence="6 7" key="1">
    <citation type="journal article" date="2016" name="Mol. Biol. Evol.">
        <title>Comparative Genomics of Early-Diverging Mushroom-Forming Fungi Provides Insights into the Origins of Lignocellulose Decay Capabilities.</title>
        <authorList>
            <person name="Nagy L.G."/>
            <person name="Riley R."/>
            <person name="Tritt A."/>
            <person name="Adam C."/>
            <person name="Daum C."/>
            <person name="Floudas D."/>
            <person name="Sun H."/>
            <person name="Yadav J.S."/>
            <person name="Pangilinan J."/>
            <person name="Larsson K.H."/>
            <person name="Matsuura K."/>
            <person name="Barry K."/>
            <person name="Labutti K."/>
            <person name="Kuo R."/>
            <person name="Ohm R.A."/>
            <person name="Bhattacharya S.S."/>
            <person name="Shirouzu T."/>
            <person name="Yoshinaga Y."/>
            <person name="Martin F.M."/>
            <person name="Grigoriev I.V."/>
            <person name="Hibbett D.S."/>
        </authorList>
    </citation>
    <scope>NUCLEOTIDE SEQUENCE [LARGE SCALE GENOMIC DNA]</scope>
    <source>
        <strain evidence="6 7">L-15889</strain>
    </source>
</reference>
<feature type="domain" description="Survival protein SurE-like phosphatase/nucleotidase" evidence="5">
    <location>
        <begin position="25"/>
        <end position="228"/>
    </location>
</feature>
<dbReference type="InterPro" id="IPR002828">
    <property type="entry name" value="SurE-like_Pase/nucleotidase"/>
</dbReference>
<keyword evidence="2" id="KW-0479">Metal-binding</keyword>
<keyword evidence="7" id="KW-1185">Reference proteome</keyword>
<keyword evidence="4" id="KW-0732">Signal</keyword>
<organism evidence="6 7">
    <name type="scientific">Daedalea quercina L-15889</name>
    <dbReference type="NCBI Taxonomy" id="1314783"/>
    <lineage>
        <taxon>Eukaryota</taxon>
        <taxon>Fungi</taxon>
        <taxon>Dikarya</taxon>
        <taxon>Basidiomycota</taxon>
        <taxon>Agaricomycotina</taxon>
        <taxon>Agaricomycetes</taxon>
        <taxon>Polyporales</taxon>
        <taxon>Fomitopsis</taxon>
    </lineage>
</organism>
<dbReference type="EMBL" id="KV429058">
    <property type="protein sequence ID" value="KZT69464.1"/>
    <property type="molecule type" value="Genomic_DNA"/>
</dbReference>
<dbReference type="InterPro" id="IPR030048">
    <property type="entry name" value="SurE"/>
</dbReference>
<evidence type="ECO:0000256" key="3">
    <source>
        <dbReference type="ARBA" id="ARBA00022801"/>
    </source>
</evidence>
<dbReference type="SUPFAM" id="SSF64167">
    <property type="entry name" value="SurE-like"/>
    <property type="match status" value="1"/>
</dbReference>
<evidence type="ECO:0000259" key="5">
    <source>
        <dbReference type="Pfam" id="PF01975"/>
    </source>
</evidence>
<protein>
    <submittedName>
        <fullName evidence="6">Survival protein sure-like phosphatase/nucleotidase</fullName>
    </submittedName>
</protein>
<feature type="signal peptide" evidence="4">
    <location>
        <begin position="1"/>
        <end position="21"/>
    </location>
</feature>
<evidence type="ECO:0000313" key="6">
    <source>
        <dbReference type="EMBL" id="KZT69464.1"/>
    </source>
</evidence>